<evidence type="ECO:0000313" key="7">
    <source>
        <dbReference type="Proteomes" id="UP001500618"/>
    </source>
</evidence>
<dbReference type="Proteomes" id="UP001500618">
    <property type="component" value="Unassembled WGS sequence"/>
</dbReference>
<sequence>MTTEERREMIVRAALPLVCEFGAAVTTAKIARAAGIGEATVFRAFVDKDELLAACVAEAVRADHVFAEVAAIPLDQPLAARLVQAVDAMRAHLTRVASVVGALQTSGHRETRRGAPGGRQEMLSRSRDLLADLMEPERDSLRLPVRQSAALFLSVVFAMARPADGFAPTTAETVDFFLYGALARGEE</sequence>
<keyword evidence="3" id="KW-0804">Transcription</keyword>
<dbReference type="Pfam" id="PF00440">
    <property type="entry name" value="TetR_N"/>
    <property type="match status" value="1"/>
</dbReference>
<dbReference type="InterPro" id="IPR050109">
    <property type="entry name" value="HTH-type_TetR-like_transc_reg"/>
</dbReference>
<dbReference type="PANTHER" id="PTHR30055:SF234">
    <property type="entry name" value="HTH-TYPE TRANSCRIPTIONAL REGULATOR BETI"/>
    <property type="match status" value="1"/>
</dbReference>
<dbReference type="PANTHER" id="PTHR30055">
    <property type="entry name" value="HTH-TYPE TRANSCRIPTIONAL REGULATOR RUTR"/>
    <property type="match status" value="1"/>
</dbReference>
<evidence type="ECO:0000256" key="3">
    <source>
        <dbReference type="ARBA" id="ARBA00023163"/>
    </source>
</evidence>
<keyword evidence="2 4" id="KW-0238">DNA-binding</keyword>
<feature type="domain" description="HTH tetR-type" evidence="5">
    <location>
        <begin position="4"/>
        <end position="63"/>
    </location>
</feature>
<dbReference type="PRINTS" id="PR00455">
    <property type="entry name" value="HTHTETR"/>
</dbReference>
<feature type="DNA-binding region" description="H-T-H motif" evidence="4">
    <location>
        <begin position="26"/>
        <end position="45"/>
    </location>
</feature>
<gene>
    <name evidence="6" type="ORF">GCM10009765_39510</name>
</gene>
<keyword evidence="7" id="KW-1185">Reference proteome</keyword>
<evidence type="ECO:0000313" key="6">
    <source>
        <dbReference type="EMBL" id="GAA1686206.1"/>
    </source>
</evidence>
<accession>A0ABN2HDP7</accession>
<evidence type="ECO:0000256" key="1">
    <source>
        <dbReference type="ARBA" id="ARBA00023015"/>
    </source>
</evidence>
<protein>
    <submittedName>
        <fullName evidence="6">TetR/AcrR family transcriptional regulator</fullName>
    </submittedName>
</protein>
<dbReference type="InterPro" id="IPR001647">
    <property type="entry name" value="HTH_TetR"/>
</dbReference>
<name>A0ABN2HDP7_9ACTN</name>
<dbReference type="EMBL" id="BAAANY010000014">
    <property type="protein sequence ID" value="GAA1686206.1"/>
    <property type="molecule type" value="Genomic_DNA"/>
</dbReference>
<reference evidence="6 7" key="1">
    <citation type="journal article" date="2019" name="Int. J. Syst. Evol. Microbiol.">
        <title>The Global Catalogue of Microorganisms (GCM) 10K type strain sequencing project: providing services to taxonomists for standard genome sequencing and annotation.</title>
        <authorList>
            <consortium name="The Broad Institute Genomics Platform"/>
            <consortium name="The Broad Institute Genome Sequencing Center for Infectious Disease"/>
            <person name="Wu L."/>
            <person name="Ma J."/>
        </authorList>
    </citation>
    <scope>NUCLEOTIDE SEQUENCE [LARGE SCALE GENOMIC DNA]</scope>
    <source>
        <strain evidence="6 7">JCM 14718</strain>
    </source>
</reference>
<dbReference type="InterPro" id="IPR009057">
    <property type="entry name" value="Homeodomain-like_sf"/>
</dbReference>
<proteinExistence type="predicted"/>
<keyword evidence="1" id="KW-0805">Transcription regulation</keyword>
<organism evidence="6 7">
    <name type="scientific">Fodinicola feengrottensis</name>
    <dbReference type="NCBI Taxonomy" id="435914"/>
    <lineage>
        <taxon>Bacteria</taxon>
        <taxon>Bacillati</taxon>
        <taxon>Actinomycetota</taxon>
        <taxon>Actinomycetes</taxon>
        <taxon>Mycobacteriales</taxon>
        <taxon>Fodinicola</taxon>
    </lineage>
</organism>
<dbReference type="Gene3D" id="1.10.357.10">
    <property type="entry name" value="Tetracycline Repressor, domain 2"/>
    <property type="match status" value="1"/>
</dbReference>
<evidence type="ECO:0000256" key="2">
    <source>
        <dbReference type="ARBA" id="ARBA00023125"/>
    </source>
</evidence>
<dbReference type="PROSITE" id="PS50977">
    <property type="entry name" value="HTH_TETR_2"/>
    <property type="match status" value="1"/>
</dbReference>
<evidence type="ECO:0000259" key="5">
    <source>
        <dbReference type="PROSITE" id="PS50977"/>
    </source>
</evidence>
<comment type="caution">
    <text evidence="6">The sequence shown here is derived from an EMBL/GenBank/DDBJ whole genome shotgun (WGS) entry which is preliminary data.</text>
</comment>
<evidence type="ECO:0000256" key="4">
    <source>
        <dbReference type="PROSITE-ProRule" id="PRU00335"/>
    </source>
</evidence>
<dbReference type="SUPFAM" id="SSF46689">
    <property type="entry name" value="Homeodomain-like"/>
    <property type="match status" value="1"/>
</dbReference>